<dbReference type="InterPro" id="IPR028974">
    <property type="entry name" value="TSP_type-3_rpt"/>
</dbReference>
<proteinExistence type="predicted"/>
<name>A0ABQ6E3R8_9GAMM</name>
<sequence length="1181" mass="130331">MKLHPLVLALGITSLAGCNSDSEPVAPDTVIPEPVTTYSVRAIDGYLRNAMVWLDIDGDFQLDEGEPQAVSSEGGNAVLDISNTPNPENYSVVVKAIVGETVDEDTITETNPEGVATTTPFLLSAPAGQTVVTPLSTLVNIKMLNGLSQQQATKEVAADLGIAEDALLGDYIEDKQGDIASKANAIVELDLLPESEAEMQEMSEDDSALDEQLEEDLEVIKSLTDEQRIVVDDEGKRIIATNIDSDDDGIIDEKDVFPEDATEWLDTDKDSIGNNSDAFPNDPTETMDSDKDGTGDNSDIFPDDATEWLDTDNDNVGDNSDAYIDDPEKSVLDVSTTINYTAPFVHAVYKQVTLLEVTEENIVITYNNGQVHTDKTVTYITPEGIQYGSVTSADLLNTDGTFTRTSEWAYDFDLDGDAKFLGNGLEIGSRTASGEHFLIYGDEALASLEGGSNGEGRIFDDVDFSSRTHPDDLSNIDFIANVSVSWQEEAGNKIITSDFVQYVKEEFDHTNLAAASVEYKESKREEVNDSGVTTYREQLEDWDGNDSINQVTQLTVAGSNQYSFIHQRPVWANPTDGIDEEYADFNFAGGKWDSLSPYWYETNDTLDDQGIRTYSGQRYVMDSTSMSKFVDSENENGLLFNEYVAINKTINDSERTEFVTWSHYPLADYEFTTDTLDIGQAYKVYQKQSNGIWVGFSFPEWGSQSVTDLATKIEDARSGDLALSEIDDIVVPGLSVYNQPITTSSFIYDETGEARTWYLVSNNLLITDGQYTMSNVTLTDNGIKEGWIVVNAADQLVFLEPMVDEPWQWFDAYNRHWAGITSLNTENFMWGSNLGEFYLDESQATARLTSLLPLMDCNIDNSPWDDINDQPASFNSLAEYNDAVTACGGASETIFTAALLTGENLDQTSEWILGETINNEFIEDERIRFYPGGTGAFIDAEDGQFSFNWSISDGQLHLEITAALYAGSQNIDTIVDFNGGDYYSVKSFWRDVSGEDYTAPAEGQGEITSQLMKFDHYSNEDAPAAFTEEWLSGRTLYTVWFGDGDLVNDQGQAIDAEGNLIPDGEDTIDVNNVAVVQAVTYASDGTVSAVGLRNSTSSPEGVFYHYGVDANGILRIEEEQNEATEGNFICDNTHPDYLKTHFILSDQNGVEQFDNVDLFFYDMQAALDYADGLISDISRCN</sequence>
<dbReference type="RefSeq" id="WP_284205111.1">
    <property type="nucleotide sequence ID" value="NZ_BSPQ01000016.1"/>
</dbReference>
<protein>
    <submittedName>
        <fullName evidence="2">Uncharacterized protein</fullName>
    </submittedName>
</protein>
<dbReference type="Proteomes" id="UP001157353">
    <property type="component" value="Unassembled WGS sequence"/>
</dbReference>
<keyword evidence="3" id="KW-1185">Reference proteome</keyword>
<comment type="caution">
    <text evidence="2">The sequence shown here is derived from an EMBL/GenBank/DDBJ whole genome shotgun (WGS) entry which is preliminary data.</text>
</comment>
<feature type="region of interest" description="Disordered" evidence="1">
    <location>
        <begin position="266"/>
        <end position="298"/>
    </location>
</feature>
<dbReference type="EMBL" id="BSPQ01000016">
    <property type="protein sequence ID" value="GLS92021.1"/>
    <property type="molecule type" value="Genomic_DNA"/>
</dbReference>
<organism evidence="2 3">
    <name type="scientific">Psychromonas marina</name>
    <dbReference type="NCBI Taxonomy" id="88364"/>
    <lineage>
        <taxon>Bacteria</taxon>
        <taxon>Pseudomonadati</taxon>
        <taxon>Pseudomonadota</taxon>
        <taxon>Gammaproteobacteria</taxon>
        <taxon>Alteromonadales</taxon>
        <taxon>Psychromonadaceae</taxon>
        <taxon>Psychromonas</taxon>
    </lineage>
</organism>
<dbReference type="SUPFAM" id="SSF103647">
    <property type="entry name" value="TSP type-3 repeat"/>
    <property type="match status" value="1"/>
</dbReference>
<dbReference type="Gene3D" id="4.10.1080.10">
    <property type="entry name" value="TSP type-3 repeat"/>
    <property type="match status" value="1"/>
</dbReference>
<evidence type="ECO:0000256" key="1">
    <source>
        <dbReference type="SAM" id="MobiDB-lite"/>
    </source>
</evidence>
<feature type="compositionally biased region" description="Polar residues" evidence="1">
    <location>
        <begin position="272"/>
        <end position="286"/>
    </location>
</feature>
<gene>
    <name evidence="2" type="ORF">GCM10007916_30910</name>
</gene>
<dbReference type="PROSITE" id="PS51257">
    <property type="entry name" value="PROKAR_LIPOPROTEIN"/>
    <property type="match status" value="1"/>
</dbReference>
<evidence type="ECO:0000313" key="2">
    <source>
        <dbReference type="EMBL" id="GLS92021.1"/>
    </source>
</evidence>
<evidence type="ECO:0000313" key="3">
    <source>
        <dbReference type="Proteomes" id="UP001157353"/>
    </source>
</evidence>
<accession>A0ABQ6E3R8</accession>
<reference evidence="3" key="1">
    <citation type="journal article" date="2019" name="Int. J. Syst. Evol. Microbiol.">
        <title>The Global Catalogue of Microorganisms (GCM) 10K type strain sequencing project: providing services to taxonomists for standard genome sequencing and annotation.</title>
        <authorList>
            <consortium name="The Broad Institute Genomics Platform"/>
            <consortium name="The Broad Institute Genome Sequencing Center for Infectious Disease"/>
            <person name="Wu L."/>
            <person name="Ma J."/>
        </authorList>
    </citation>
    <scope>NUCLEOTIDE SEQUENCE [LARGE SCALE GENOMIC DNA]</scope>
    <source>
        <strain evidence="3">NBRC 103166</strain>
    </source>
</reference>